<dbReference type="EMBL" id="FXAM01000003">
    <property type="protein sequence ID" value="SMF97570.1"/>
    <property type="molecule type" value="Genomic_DNA"/>
</dbReference>
<reference evidence="2 3" key="1">
    <citation type="submission" date="2016-12" db="EMBL/GenBank/DDBJ databases">
        <authorList>
            <person name="Song W.-J."/>
            <person name="Kurnit D.M."/>
        </authorList>
    </citation>
    <scope>NUCLEOTIDE SEQUENCE [LARGE SCALE GENOMIC DNA]</scope>
    <source>
        <strain evidence="2 3">175</strain>
    </source>
</reference>
<organism evidence="2 3">
    <name type="scientific">Methylomagnum ishizawai</name>
    <dbReference type="NCBI Taxonomy" id="1760988"/>
    <lineage>
        <taxon>Bacteria</taxon>
        <taxon>Pseudomonadati</taxon>
        <taxon>Pseudomonadota</taxon>
        <taxon>Gammaproteobacteria</taxon>
        <taxon>Methylococcales</taxon>
        <taxon>Methylococcaceae</taxon>
        <taxon>Methylomagnum</taxon>
    </lineage>
</organism>
<dbReference type="AlphaFoldDB" id="A0A1Y6D586"/>
<dbReference type="Proteomes" id="UP000192923">
    <property type="component" value="Unassembled WGS sequence"/>
</dbReference>
<protein>
    <submittedName>
        <fullName evidence="2">Uncharacterized iron-regulated membrane protein</fullName>
    </submittedName>
</protein>
<evidence type="ECO:0000313" key="2">
    <source>
        <dbReference type="EMBL" id="SMF97570.1"/>
    </source>
</evidence>
<evidence type="ECO:0000313" key="3">
    <source>
        <dbReference type="Proteomes" id="UP000192923"/>
    </source>
</evidence>
<keyword evidence="1" id="KW-1133">Transmembrane helix</keyword>
<keyword evidence="3" id="KW-1185">Reference proteome</keyword>
<accession>A0A1Y6D586</accession>
<dbReference type="InterPro" id="IPR005625">
    <property type="entry name" value="PepSY-ass_TM"/>
</dbReference>
<keyword evidence="1" id="KW-0812">Transmembrane</keyword>
<gene>
    <name evidence="2" type="ORF">SAMN02949497_0140</name>
</gene>
<evidence type="ECO:0000256" key="1">
    <source>
        <dbReference type="SAM" id="Phobius"/>
    </source>
</evidence>
<dbReference type="Pfam" id="PF03929">
    <property type="entry name" value="PepSY_TM"/>
    <property type="match status" value="1"/>
</dbReference>
<feature type="transmembrane region" description="Helical" evidence="1">
    <location>
        <begin position="214"/>
        <end position="233"/>
    </location>
</feature>
<proteinExistence type="predicted"/>
<keyword evidence="1" id="KW-0472">Membrane</keyword>
<feature type="transmembrane region" description="Helical" evidence="1">
    <location>
        <begin position="21"/>
        <end position="48"/>
    </location>
</feature>
<feature type="transmembrane region" description="Helical" evidence="1">
    <location>
        <begin position="351"/>
        <end position="371"/>
    </location>
</feature>
<feature type="transmembrane region" description="Helical" evidence="1">
    <location>
        <begin position="158"/>
        <end position="186"/>
    </location>
</feature>
<name>A0A1Y6D586_9GAMM</name>
<dbReference type="PANTHER" id="PTHR34219:SF5">
    <property type="entry name" value="BLR4505 PROTEIN"/>
    <property type="match status" value="1"/>
</dbReference>
<dbReference type="OrthoDB" id="5294804at2"/>
<sequence length="396" mass="43882">MRRMRYAISNRGRAERRKMWLNLHGCLGLTAGAVLALVGLTGGVLVFWQELDEGLNPGLRRVEATPGGGFAPLERIQAAAERALPEGAVFGFAYYPRHERATFQLFYDRPAAAGGVDHYRVFVDPYTARTTGTRLVQAATDPFPRSFLPFLFQLHYALLFRGGAVVVAVFAICLLVAVPVGLWLWWPSAGKWRPALTFKRGAGPERRNFDLHKLAGVYTAIPLVVVLVSGVSMNLPGYFRMLVACFSPPVALEPSLARSDGPPIGWGRAAAIFDADAPTGRLIWIQAPEDGAYQACKRLDGWQGYRCVWVDSATGVVLKRVDAVEGSAGDRFLQWQWPLHSGQAFGWPGRILVGLTGLACPVLYVTGFAHWRRKRHAIRRKLPVSQRFPFPKHRTH</sequence>
<dbReference type="PANTHER" id="PTHR34219">
    <property type="entry name" value="IRON-REGULATED INNER MEMBRANE PROTEIN-RELATED"/>
    <property type="match status" value="1"/>
</dbReference>
<dbReference type="STRING" id="1760988.SAMN02949497_0140"/>